<keyword evidence="3" id="KW-0808">Transferase</keyword>
<keyword evidence="2" id="KW-0067">ATP-binding</keyword>
<dbReference type="PANTHER" id="PTHR32309:SF13">
    <property type="entry name" value="FERRIC ENTEROBACTIN TRANSPORT PROTEIN FEPE"/>
    <property type="match status" value="1"/>
</dbReference>
<accession>A0ABS5SC29</accession>
<dbReference type="InterPro" id="IPR027417">
    <property type="entry name" value="P-loop_NTPase"/>
</dbReference>
<dbReference type="InterPro" id="IPR050445">
    <property type="entry name" value="Bact_polysacc_biosynth/exp"/>
</dbReference>
<dbReference type="Proteomes" id="UP000756860">
    <property type="component" value="Unassembled WGS sequence"/>
</dbReference>
<dbReference type="InterPro" id="IPR005702">
    <property type="entry name" value="Wzc-like_C"/>
</dbReference>
<dbReference type="Pfam" id="PF06564">
    <property type="entry name" value="CBP_BcsQ"/>
    <property type="match status" value="1"/>
</dbReference>
<proteinExistence type="predicted"/>
<dbReference type="PANTHER" id="PTHR32309">
    <property type="entry name" value="TYROSINE-PROTEIN KINASE"/>
    <property type="match status" value="1"/>
</dbReference>
<dbReference type="Gene3D" id="3.40.50.300">
    <property type="entry name" value="P-loop containing nucleotide triphosphate hydrolases"/>
    <property type="match status" value="1"/>
</dbReference>
<name>A0ABS5SC29_9BACT</name>
<dbReference type="SUPFAM" id="SSF52540">
    <property type="entry name" value="P-loop containing nucleoside triphosphate hydrolases"/>
    <property type="match status" value="1"/>
</dbReference>
<dbReference type="CDD" id="cd05387">
    <property type="entry name" value="BY-kinase"/>
    <property type="match status" value="1"/>
</dbReference>
<gene>
    <name evidence="3" type="ORF">KI810_07600</name>
</gene>
<dbReference type="GO" id="GO:0016301">
    <property type="term" value="F:kinase activity"/>
    <property type="evidence" value="ECO:0007669"/>
    <property type="project" value="UniProtKB-KW"/>
</dbReference>
<dbReference type="InterPro" id="IPR017746">
    <property type="entry name" value="Cellulose_synthase_operon_BcsQ"/>
</dbReference>
<protein>
    <submittedName>
        <fullName evidence="3">CpsD/CapB family tyrosine-protein kinase</fullName>
    </submittedName>
</protein>
<sequence>MSNIFEALQLAEKERGDVQERQAVSVHEEKRFPSKTSVKEPVQADKYPLQNVGSSVEAEMVALYQNIDFVLPDLPQRAIQFISSHEGEGVSSVVREFARQASVIMGKSVLIVDAAHRNPSQHIFFNIPPDYGWKDAMKNGEPVENAVYKAGNHNLYLSPLVPHTTLSPHVYDFAATSKLLTDFKKKFDLILIDSSSATTSPDCIALTRSVDGVILVIEAEKTKWQVAEAVKDKIVKNGGNILGIVLNKRRFYIPDSIYKWL</sequence>
<dbReference type="EMBL" id="JAHCVK010000002">
    <property type="protein sequence ID" value="MBT0652916.1"/>
    <property type="molecule type" value="Genomic_DNA"/>
</dbReference>
<comment type="caution">
    <text evidence="3">The sequence shown here is derived from an EMBL/GenBank/DDBJ whole genome shotgun (WGS) entry which is preliminary data.</text>
</comment>
<evidence type="ECO:0000256" key="2">
    <source>
        <dbReference type="ARBA" id="ARBA00022840"/>
    </source>
</evidence>
<evidence type="ECO:0000256" key="1">
    <source>
        <dbReference type="ARBA" id="ARBA00022741"/>
    </source>
</evidence>
<keyword evidence="1" id="KW-0547">Nucleotide-binding</keyword>
<reference evidence="3 4" key="1">
    <citation type="submission" date="2021-05" db="EMBL/GenBank/DDBJ databases">
        <title>The draft genome of Geobacter luticola JCM 17780.</title>
        <authorList>
            <person name="Xu Z."/>
            <person name="Masuda Y."/>
            <person name="Itoh H."/>
            <person name="Senoo K."/>
        </authorList>
    </citation>
    <scope>NUCLEOTIDE SEQUENCE [LARGE SCALE GENOMIC DNA]</scope>
    <source>
        <strain evidence="3 4">JCM 17780</strain>
    </source>
</reference>
<keyword evidence="3" id="KW-0418">Kinase</keyword>
<dbReference type="RefSeq" id="WP_214174907.1">
    <property type="nucleotide sequence ID" value="NZ_JAHCVK010000002.1"/>
</dbReference>
<keyword evidence="4" id="KW-1185">Reference proteome</keyword>
<evidence type="ECO:0000313" key="4">
    <source>
        <dbReference type="Proteomes" id="UP000756860"/>
    </source>
</evidence>
<evidence type="ECO:0000313" key="3">
    <source>
        <dbReference type="EMBL" id="MBT0652916.1"/>
    </source>
</evidence>
<organism evidence="3 4">
    <name type="scientific">Geomobilimonas luticola</name>
    <dbReference type="NCBI Taxonomy" id="1114878"/>
    <lineage>
        <taxon>Bacteria</taxon>
        <taxon>Pseudomonadati</taxon>
        <taxon>Thermodesulfobacteriota</taxon>
        <taxon>Desulfuromonadia</taxon>
        <taxon>Geobacterales</taxon>
        <taxon>Geobacteraceae</taxon>
        <taxon>Geomobilimonas</taxon>
    </lineage>
</organism>